<dbReference type="OrthoDB" id="408631at2759"/>
<dbReference type="SUPFAM" id="SSF53474">
    <property type="entry name" value="alpha/beta-Hydrolases"/>
    <property type="match status" value="1"/>
</dbReference>
<keyword evidence="3" id="KW-0378">Hydrolase</keyword>
<reference evidence="8" key="1">
    <citation type="submission" date="2018-05" db="EMBL/GenBank/DDBJ databases">
        <title>Draft genome sequence of Stemphylium lycopersici strain CIDEFI 213.</title>
        <authorList>
            <person name="Medina R."/>
            <person name="Franco M.E.E."/>
            <person name="Lucentini C.G."/>
            <person name="Saparrat M.C.N."/>
            <person name="Balatti P.A."/>
        </authorList>
    </citation>
    <scope>NUCLEOTIDE SEQUENCE [LARGE SCALE GENOMIC DNA]</scope>
    <source>
        <strain evidence="8">CIDEFI 213</strain>
    </source>
</reference>
<dbReference type="Proteomes" id="UP000249619">
    <property type="component" value="Unassembled WGS sequence"/>
</dbReference>
<keyword evidence="5" id="KW-0812">Transmembrane</keyword>
<dbReference type="Pfam" id="PF00135">
    <property type="entry name" value="COesterase"/>
    <property type="match status" value="1"/>
</dbReference>
<dbReference type="Pfam" id="PF13419">
    <property type="entry name" value="HAD_2"/>
    <property type="match status" value="1"/>
</dbReference>
<keyword evidence="8" id="KW-1185">Reference proteome</keyword>
<dbReference type="InterPro" id="IPR036412">
    <property type="entry name" value="HAD-like_sf"/>
</dbReference>
<dbReference type="InterPro" id="IPR023214">
    <property type="entry name" value="HAD_sf"/>
</dbReference>
<proteinExistence type="inferred from homology"/>
<dbReference type="SUPFAM" id="SSF56784">
    <property type="entry name" value="HAD-like"/>
    <property type="match status" value="1"/>
</dbReference>
<dbReference type="PANTHER" id="PTHR11559">
    <property type="entry name" value="CARBOXYLESTERASE"/>
    <property type="match status" value="1"/>
</dbReference>
<dbReference type="InterPro" id="IPR050309">
    <property type="entry name" value="Type-B_Carboxylest/Lipase"/>
</dbReference>
<comment type="caution">
    <text evidence="7">The sequence shown here is derived from an EMBL/GenBank/DDBJ whole genome shotgun (WGS) entry which is preliminary data.</text>
</comment>
<comment type="similarity">
    <text evidence="2">Belongs to the 'GDXG' lipolytic enzyme family.</text>
</comment>
<evidence type="ECO:0000256" key="1">
    <source>
        <dbReference type="ARBA" id="ARBA00005964"/>
    </source>
</evidence>
<dbReference type="Gene3D" id="3.40.50.1000">
    <property type="entry name" value="HAD superfamily/HAD-like"/>
    <property type="match status" value="1"/>
</dbReference>
<dbReference type="Gene3D" id="3.40.50.1820">
    <property type="entry name" value="alpha/beta hydrolase"/>
    <property type="match status" value="1"/>
</dbReference>
<accession>A0A364MXQ3</accession>
<feature type="region of interest" description="Disordered" evidence="4">
    <location>
        <begin position="374"/>
        <end position="398"/>
    </location>
</feature>
<dbReference type="InterPro" id="IPR029058">
    <property type="entry name" value="AB_hydrolase_fold"/>
</dbReference>
<gene>
    <name evidence="7" type="ORF">DDE83_007139</name>
</gene>
<dbReference type="InterPro" id="IPR002168">
    <property type="entry name" value="Lipase_GDXG_HIS_AS"/>
</dbReference>
<feature type="domain" description="Carboxylesterase type B" evidence="6">
    <location>
        <begin position="406"/>
        <end position="882"/>
    </location>
</feature>
<dbReference type="PROSITE" id="PS01173">
    <property type="entry name" value="LIPASE_GDXG_HIS"/>
    <property type="match status" value="1"/>
</dbReference>
<dbReference type="InterPro" id="IPR006439">
    <property type="entry name" value="HAD-SF_hydro_IA"/>
</dbReference>
<evidence type="ECO:0000256" key="5">
    <source>
        <dbReference type="SAM" id="Phobius"/>
    </source>
</evidence>
<protein>
    <submittedName>
        <fullName evidence="7">Para-nitrobenzyl esterase</fullName>
    </submittedName>
</protein>
<dbReference type="EMBL" id="QGDH01000123">
    <property type="protein sequence ID" value="RAR05918.1"/>
    <property type="molecule type" value="Genomic_DNA"/>
</dbReference>
<dbReference type="STRING" id="183478.A0A364MXQ3"/>
<evidence type="ECO:0000256" key="3">
    <source>
        <dbReference type="ARBA" id="ARBA00022801"/>
    </source>
</evidence>
<evidence type="ECO:0000313" key="8">
    <source>
        <dbReference type="Proteomes" id="UP000249619"/>
    </source>
</evidence>
<dbReference type="InterPro" id="IPR002018">
    <property type="entry name" value="CarbesteraseB"/>
</dbReference>
<sequence>MAKLSDFKLLSFDVYGTLIDWEAGALTALEPHLKKSDQENMERKHILQVMHKIEARVEREHGHLKYSEVLTMVLPELCEQLGLEKPSEEESNNFGASIGDWPGFADIPSALERLSKFYKLVVLSNVDHDSFKRGNANGLKGYKFDAVYTAQDVGSYKPDLRNFEYMLKHVKEEFGVEKHEVLQTAQSQYHDHHPAKDMGMKSSWIYRPGAVMGNRDDPVYTWKFDTLAEMADAVEKEFGAQGKPGDGFALFKCRKNGHTPPRMILRFQRIFLRPDTMDLAAPQITRVSSYIESIPPQSLRYPLPVARFGIPGYMADRLPAPSTAATAPEDEGTMKATHFSSRWLKRRLAIIMIFSGSTVLLFWYFGAFTYARPHHPPTQPQPGTPQQPSDPGHDTPDHSLIVTLPEYGSFQGTKMVMDLLKTATLSQPVDAWLNVEYSTQPVGEGRFRPVTWPVPFDGTKDATSNGPACFQNMYGSLGQSEACLTINVYRPSGIPMDQKLPSLVFLHGGSFVSGSHKSFDGALFVEKSTEPLMVVTVQYRLGALGTLPAKFMEEEGLLNLGIRDQKMALNFLQKYIGDFGGDKDQITLSGQSAGGHAVGIHLFHNYGEDTGKPLFSKAAISSGSPTARAFPGVDYPLYQRQVADFLDYLNCPDTPNAAALECLQNSEVDDIQFMSSSIYNAHNYNITWPWQPVSPGPLFEKRGSTSGEDGTFFKVPLLISSTTDEGKAFAPQDLRTDAEFLTFWKTLSPGLTPEDLADLEVLYPNTSPDPGTLGYVSDQFERVSAAYADYSYICPVQDTAVHLSSASAPVYKARWNTPNWAPTYRGVPHASDAPYFNGQANTQFPEIADLYSAYWASFVVSGDPNTYSIANAAVWEKYEGAGTRQLVVSPPAQGGAMMEGEGVAIRMEQCAWWRDPERATRLNK</sequence>
<keyword evidence="5" id="KW-1133">Transmembrane helix</keyword>
<dbReference type="AlphaFoldDB" id="A0A364MXQ3"/>
<dbReference type="GO" id="GO:0016791">
    <property type="term" value="F:phosphatase activity"/>
    <property type="evidence" value="ECO:0007669"/>
    <property type="project" value="UniProtKB-ARBA"/>
</dbReference>
<evidence type="ECO:0000259" key="6">
    <source>
        <dbReference type="Pfam" id="PF00135"/>
    </source>
</evidence>
<dbReference type="InterPro" id="IPR019826">
    <property type="entry name" value="Carboxylesterase_B_AS"/>
</dbReference>
<dbReference type="Gene3D" id="1.10.150.750">
    <property type="match status" value="1"/>
</dbReference>
<dbReference type="NCBIfam" id="TIGR01493">
    <property type="entry name" value="HAD-SF-IA-v2"/>
    <property type="match status" value="1"/>
</dbReference>
<dbReference type="PROSITE" id="PS00122">
    <property type="entry name" value="CARBOXYLESTERASE_B_1"/>
    <property type="match status" value="1"/>
</dbReference>
<organism evidence="7 8">
    <name type="scientific">Stemphylium lycopersici</name>
    <name type="common">Tomato gray leaf spot disease fungus</name>
    <name type="synonym">Thyrospora lycopersici</name>
    <dbReference type="NCBI Taxonomy" id="183478"/>
    <lineage>
        <taxon>Eukaryota</taxon>
        <taxon>Fungi</taxon>
        <taxon>Dikarya</taxon>
        <taxon>Ascomycota</taxon>
        <taxon>Pezizomycotina</taxon>
        <taxon>Dothideomycetes</taxon>
        <taxon>Pleosporomycetidae</taxon>
        <taxon>Pleosporales</taxon>
        <taxon>Pleosporineae</taxon>
        <taxon>Pleosporaceae</taxon>
        <taxon>Stemphylium</taxon>
    </lineage>
</organism>
<dbReference type="InterPro" id="IPR041492">
    <property type="entry name" value="HAD_2"/>
</dbReference>
<evidence type="ECO:0000256" key="4">
    <source>
        <dbReference type="SAM" id="MobiDB-lite"/>
    </source>
</evidence>
<comment type="similarity">
    <text evidence="1">Belongs to the type-B carboxylesterase/lipase family.</text>
</comment>
<feature type="transmembrane region" description="Helical" evidence="5">
    <location>
        <begin position="348"/>
        <end position="371"/>
    </location>
</feature>
<evidence type="ECO:0000256" key="2">
    <source>
        <dbReference type="ARBA" id="ARBA00010515"/>
    </source>
</evidence>
<feature type="compositionally biased region" description="Pro residues" evidence="4">
    <location>
        <begin position="376"/>
        <end position="385"/>
    </location>
</feature>
<name>A0A364MXQ3_STELY</name>
<evidence type="ECO:0000313" key="7">
    <source>
        <dbReference type="EMBL" id="RAR05918.1"/>
    </source>
</evidence>
<keyword evidence="5" id="KW-0472">Membrane</keyword>